<dbReference type="PIRSF" id="PIRSF005052">
    <property type="entry name" value="P-loopkin"/>
    <property type="match status" value="1"/>
</dbReference>
<sequence length="300" mass="33746">MAGDFQLIIMTGMSGAGKSRALQILEDMGYFCVDNLPPVLIPKFAEICREGGPKVQHAALVVDIRGGEFFTSLVDALQQLAAGGYHYRLLFLDATDNVLVRRYKETRRAHPLAPRDRILQGLQKERALLRGIKEQAASVIDTSELSLQGLKGLLQQQFKNYSTAEGFNITVVSFGFKFGTPLDLDMMLDVRFLPNPFYLDELKHSSGRVPAVSEYIGKWDVTKEFMQKLTELVDFLTPHYEQEGKQQWVIGVGCTGGMHRSVWVAEALSRHFKEAGYSVSTEHRDLFKNDVHEDYAPAKE</sequence>
<dbReference type="InterPro" id="IPR005337">
    <property type="entry name" value="RapZ-like"/>
</dbReference>
<evidence type="ECO:0000256" key="3">
    <source>
        <dbReference type="ARBA" id="ARBA00023134"/>
    </source>
</evidence>
<dbReference type="OrthoDB" id="9784461at2"/>
<evidence type="ECO:0000313" key="7">
    <source>
        <dbReference type="EMBL" id="MBB6477588.1"/>
    </source>
</evidence>
<comment type="caution">
    <text evidence="7">The sequence shown here is derived from an EMBL/GenBank/DDBJ whole genome shotgun (WGS) entry which is preliminary data.</text>
</comment>
<keyword evidence="3 4" id="KW-0342">GTP-binding</keyword>
<dbReference type="RefSeq" id="WP_024048933.1">
    <property type="nucleotide sequence ID" value="NZ_CABWNB010000003.1"/>
</dbReference>
<dbReference type="EMBL" id="JACHHI010000002">
    <property type="protein sequence ID" value="MBB6477588.1"/>
    <property type="molecule type" value="Genomic_DNA"/>
</dbReference>
<organism evidence="7 8">
    <name type="scientific">Negativicoccus succinicivorans</name>
    <dbReference type="NCBI Taxonomy" id="620903"/>
    <lineage>
        <taxon>Bacteria</taxon>
        <taxon>Bacillati</taxon>
        <taxon>Bacillota</taxon>
        <taxon>Negativicutes</taxon>
        <taxon>Veillonellales</taxon>
        <taxon>Veillonellaceae</taxon>
        <taxon>Negativicoccus</taxon>
    </lineage>
</organism>
<feature type="domain" description="RapZ C-terminal" evidence="6">
    <location>
        <begin position="168"/>
        <end position="286"/>
    </location>
</feature>
<dbReference type="InterPro" id="IPR053930">
    <property type="entry name" value="RapZ-like_N"/>
</dbReference>
<evidence type="ECO:0000259" key="5">
    <source>
        <dbReference type="Pfam" id="PF03668"/>
    </source>
</evidence>
<dbReference type="Pfam" id="PF03668">
    <property type="entry name" value="RapZ-like_N"/>
    <property type="match status" value="1"/>
</dbReference>
<gene>
    <name evidence="7" type="ORF">HNR45_000618</name>
</gene>
<dbReference type="AlphaFoldDB" id="A0A841R461"/>
<dbReference type="Proteomes" id="UP000591941">
    <property type="component" value="Unassembled WGS sequence"/>
</dbReference>
<dbReference type="GO" id="GO:0005525">
    <property type="term" value="F:GTP binding"/>
    <property type="evidence" value="ECO:0007669"/>
    <property type="project" value="UniProtKB-UniRule"/>
</dbReference>
<dbReference type="InterPro" id="IPR027417">
    <property type="entry name" value="P-loop_NTPase"/>
</dbReference>
<dbReference type="PANTHER" id="PTHR30448">
    <property type="entry name" value="RNASE ADAPTER PROTEIN RAPZ"/>
    <property type="match status" value="1"/>
</dbReference>
<keyword evidence="1 4" id="KW-0547">Nucleotide-binding</keyword>
<evidence type="ECO:0000256" key="1">
    <source>
        <dbReference type="ARBA" id="ARBA00022741"/>
    </source>
</evidence>
<proteinExistence type="inferred from homology"/>
<name>A0A841R461_9FIRM</name>
<feature type="binding site" evidence="4">
    <location>
        <begin position="12"/>
        <end position="19"/>
    </location>
    <ligand>
        <name>ATP</name>
        <dbReference type="ChEBI" id="CHEBI:30616"/>
    </ligand>
</feature>
<dbReference type="GO" id="GO:0005524">
    <property type="term" value="F:ATP binding"/>
    <property type="evidence" value="ECO:0007669"/>
    <property type="project" value="UniProtKB-UniRule"/>
</dbReference>
<keyword evidence="8" id="KW-1185">Reference proteome</keyword>
<evidence type="ECO:0000256" key="4">
    <source>
        <dbReference type="HAMAP-Rule" id="MF_00636"/>
    </source>
</evidence>
<evidence type="ECO:0000313" key="8">
    <source>
        <dbReference type="Proteomes" id="UP000591941"/>
    </source>
</evidence>
<accession>A0A841R461</accession>
<dbReference type="InterPro" id="IPR053931">
    <property type="entry name" value="RapZ_C"/>
</dbReference>
<dbReference type="Pfam" id="PF22740">
    <property type="entry name" value="PapZ_C"/>
    <property type="match status" value="1"/>
</dbReference>
<protein>
    <submittedName>
        <fullName evidence="7">UPF0042 nucleotide-binding protein</fullName>
    </submittedName>
</protein>
<keyword evidence="2 4" id="KW-0067">ATP-binding</keyword>
<evidence type="ECO:0000256" key="2">
    <source>
        <dbReference type="ARBA" id="ARBA00022840"/>
    </source>
</evidence>
<dbReference type="PANTHER" id="PTHR30448:SF0">
    <property type="entry name" value="RNASE ADAPTER PROTEIN RAPZ"/>
    <property type="match status" value="1"/>
</dbReference>
<dbReference type="HAMAP" id="MF_00636">
    <property type="entry name" value="RapZ_like"/>
    <property type="match status" value="1"/>
</dbReference>
<dbReference type="SUPFAM" id="SSF52540">
    <property type="entry name" value="P-loop containing nucleoside triphosphate hydrolases"/>
    <property type="match status" value="1"/>
</dbReference>
<dbReference type="GeneID" id="93485891"/>
<feature type="binding site" evidence="4">
    <location>
        <begin position="63"/>
        <end position="66"/>
    </location>
    <ligand>
        <name>GTP</name>
        <dbReference type="ChEBI" id="CHEBI:37565"/>
    </ligand>
</feature>
<dbReference type="NCBIfam" id="NF003828">
    <property type="entry name" value="PRK05416.1"/>
    <property type="match status" value="1"/>
</dbReference>
<reference evidence="7 8" key="1">
    <citation type="submission" date="2020-08" db="EMBL/GenBank/DDBJ databases">
        <title>Genomic Encyclopedia of Type Strains, Phase IV (KMG-IV): sequencing the most valuable type-strain genomes for metagenomic binning, comparative biology and taxonomic classification.</title>
        <authorList>
            <person name="Goeker M."/>
        </authorList>
    </citation>
    <scope>NUCLEOTIDE SEQUENCE [LARGE SCALE GENOMIC DNA]</scope>
    <source>
        <strain evidence="7 8">DSM 21255</strain>
    </source>
</reference>
<feature type="domain" description="RapZ-like N-terminal" evidence="5">
    <location>
        <begin position="6"/>
        <end position="159"/>
    </location>
</feature>
<evidence type="ECO:0000259" key="6">
    <source>
        <dbReference type="Pfam" id="PF22740"/>
    </source>
</evidence>